<keyword evidence="4 8" id="KW-0812">Transmembrane</keyword>
<evidence type="ECO:0000256" key="5">
    <source>
        <dbReference type="ARBA" id="ARBA00022824"/>
    </source>
</evidence>
<comment type="caution">
    <text evidence="9">The sequence shown here is derived from an EMBL/GenBank/DDBJ whole genome shotgun (WGS) entry which is preliminary data.</text>
</comment>
<dbReference type="Pfam" id="PF03901">
    <property type="entry name" value="Glyco_transf_22"/>
    <property type="match status" value="1"/>
</dbReference>
<feature type="transmembrane region" description="Helical" evidence="8">
    <location>
        <begin position="198"/>
        <end position="223"/>
    </location>
</feature>
<evidence type="ECO:0000256" key="6">
    <source>
        <dbReference type="ARBA" id="ARBA00022989"/>
    </source>
</evidence>
<dbReference type="GO" id="GO:0005789">
    <property type="term" value="C:endoplasmic reticulum membrane"/>
    <property type="evidence" value="ECO:0007669"/>
    <property type="project" value="UniProtKB-SubCell"/>
</dbReference>
<dbReference type="EC" id="2.4.1.-" evidence="8"/>
<reference evidence="9 10" key="1">
    <citation type="journal article" date="2021" name="BMC Biol.">
        <title>Horizontally acquired antibacterial genes associated with adaptive radiation of ladybird beetles.</title>
        <authorList>
            <person name="Li H.S."/>
            <person name="Tang X.F."/>
            <person name="Huang Y.H."/>
            <person name="Xu Z.Y."/>
            <person name="Chen M.L."/>
            <person name="Du X.Y."/>
            <person name="Qiu B.Y."/>
            <person name="Chen P.T."/>
            <person name="Zhang W."/>
            <person name="Slipinski A."/>
            <person name="Escalona H.E."/>
            <person name="Waterhouse R.M."/>
            <person name="Zwick A."/>
            <person name="Pang H."/>
        </authorList>
    </citation>
    <scope>NUCLEOTIDE SEQUENCE [LARGE SCALE GENOMIC DNA]</scope>
    <source>
        <strain evidence="9">SYSU2018</strain>
    </source>
</reference>
<dbReference type="PANTHER" id="PTHR22760">
    <property type="entry name" value="GLYCOSYLTRANSFERASE"/>
    <property type="match status" value="1"/>
</dbReference>
<dbReference type="GO" id="GO:0016757">
    <property type="term" value="F:glycosyltransferase activity"/>
    <property type="evidence" value="ECO:0007669"/>
    <property type="project" value="UniProtKB-KW"/>
</dbReference>
<evidence type="ECO:0000256" key="1">
    <source>
        <dbReference type="ARBA" id="ARBA00004477"/>
    </source>
</evidence>
<evidence type="ECO:0000256" key="4">
    <source>
        <dbReference type="ARBA" id="ARBA00022692"/>
    </source>
</evidence>
<keyword evidence="7 8" id="KW-0472">Membrane</keyword>
<evidence type="ECO:0000256" key="2">
    <source>
        <dbReference type="ARBA" id="ARBA00022676"/>
    </source>
</evidence>
<keyword evidence="5 8" id="KW-0256">Endoplasmic reticulum</keyword>
<evidence type="ECO:0000256" key="7">
    <source>
        <dbReference type="ARBA" id="ARBA00023136"/>
    </source>
</evidence>
<sequence>MGMGKGIRSYVHPLIFSLLYKFLAIFDLDTPSLLITLPRIFQAALSAYADVCFYEWCGLRKWAIFASGCSWFLFYMGSRTLINSFETAISTIALSMFPWPGKVTEEKLDFLWLVGFICIVRPTSAIMWFPLCLYHLMITKHSWSFLIFTKYMPTGILILMMSIIIDSLAHGSFVISFYEFLKFNVLQDGASFYGALPWYWYMSFGLPAVLGVHLMPFILATLVILKHRKIHQNELAMLGTIVFTVAVLSFLPHKEFRFLLPILPLILYVTSRFLSVWSRKARELHLWLVAGIFLIGNIVPAYYLGMVHQRGTLDVMPHLREIAERDHVNTSFLFLMPCHSTPMYSHLHVNVSTRFLTCNPNLNNSENYVDEVTLFYNDPNSWLRHNYPPNGTLPSHIITFDSLVPSIMDILSRYKTVLTIFHTDVPITSRSGKNVLVHELLF</sequence>
<evidence type="ECO:0000256" key="8">
    <source>
        <dbReference type="RuleBase" id="RU363075"/>
    </source>
</evidence>
<proteinExistence type="inferred from homology"/>
<dbReference type="PANTHER" id="PTHR22760:SF4">
    <property type="entry name" value="GPI MANNOSYLTRANSFERASE 3"/>
    <property type="match status" value="1"/>
</dbReference>
<organism evidence="9 10">
    <name type="scientific">Cryptolaemus montrouzieri</name>
    <dbReference type="NCBI Taxonomy" id="559131"/>
    <lineage>
        <taxon>Eukaryota</taxon>
        <taxon>Metazoa</taxon>
        <taxon>Ecdysozoa</taxon>
        <taxon>Arthropoda</taxon>
        <taxon>Hexapoda</taxon>
        <taxon>Insecta</taxon>
        <taxon>Pterygota</taxon>
        <taxon>Neoptera</taxon>
        <taxon>Endopterygota</taxon>
        <taxon>Coleoptera</taxon>
        <taxon>Polyphaga</taxon>
        <taxon>Cucujiformia</taxon>
        <taxon>Coccinelloidea</taxon>
        <taxon>Coccinellidae</taxon>
        <taxon>Scymninae</taxon>
        <taxon>Scymnini</taxon>
        <taxon>Cryptolaemus</taxon>
    </lineage>
</organism>
<dbReference type="AlphaFoldDB" id="A0ABD2NI98"/>
<keyword evidence="3" id="KW-0808">Transferase</keyword>
<feature type="transmembrane region" description="Helical" evidence="8">
    <location>
        <begin position="235"/>
        <end position="252"/>
    </location>
</feature>
<dbReference type="InterPro" id="IPR005599">
    <property type="entry name" value="GPI_mannosylTrfase"/>
</dbReference>
<evidence type="ECO:0000256" key="3">
    <source>
        <dbReference type="ARBA" id="ARBA00022679"/>
    </source>
</evidence>
<gene>
    <name evidence="9" type="ORF">HHI36_013743</name>
</gene>
<comment type="subcellular location">
    <subcellularLocation>
        <location evidence="1 8">Endoplasmic reticulum membrane</location>
        <topology evidence="1 8">Multi-pass membrane protein</topology>
    </subcellularLocation>
</comment>
<feature type="transmembrane region" description="Helical" evidence="8">
    <location>
        <begin position="258"/>
        <end position="277"/>
    </location>
</feature>
<keyword evidence="10" id="KW-1185">Reference proteome</keyword>
<name>A0ABD2NI98_9CUCU</name>
<feature type="transmembrane region" description="Helical" evidence="8">
    <location>
        <begin position="284"/>
        <end position="304"/>
    </location>
</feature>
<feature type="transmembrane region" description="Helical" evidence="8">
    <location>
        <begin position="80"/>
        <end position="99"/>
    </location>
</feature>
<keyword evidence="6 8" id="KW-1133">Transmembrane helix</keyword>
<feature type="transmembrane region" description="Helical" evidence="8">
    <location>
        <begin position="111"/>
        <end position="136"/>
    </location>
</feature>
<accession>A0ABD2NI98</accession>
<evidence type="ECO:0000313" key="10">
    <source>
        <dbReference type="Proteomes" id="UP001516400"/>
    </source>
</evidence>
<protein>
    <recommendedName>
        <fullName evidence="8">Mannosyltransferase</fullName>
        <ecNumber evidence="8">2.4.1.-</ecNumber>
    </recommendedName>
</protein>
<keyword evidence="2 8" id="KW-0328">Glycosyltransferase</keyword>
<comment type="similarity">
    <text evidence="8">Belongs to the glycosyltransferase 22 family.</text>
</comment>
<dbReference type="EMBL" id="JABFTP020000103">
    <property type="protein sequence ID" value="KAL3278421.1"/>
    <property type="molecule type" value="Genomic_DNA"/>
</dbReference>
<evidence type="ECO:0000313" key="9">
    <source>
        <dbReference type="EMBL" id="KAL3278421.1"/>
    </source>
</evidence>
<dbReference type="Proteomes" id="UP001516400">
    <property type="component" value="Unassembled WGS sequence"/>
</dbReference>